<protein>
    <submittedName>
        <fullName evidence="3">Putative holin</fullName>
    </submittedName>
</protein>
<keyword evidence="2" id="KW-0472">Membrane</keyword>
<reference evidence="3" key="1">
    <citation type="submission" date="2020-03" db="EMBL/GenBank/DDBJ databases">
        <title>The deep terrestrial virosphere.</title>
        <authorList>
            <person name="Holmfeldt K."/>
            <person name="Nilsson E."/>
            <person name="Simone D."/>
            <person name="Lopez-Fernandez M."/>
            <person name="Wu X."/>
            <person name="de Brujin I."/>
            <person name="Lundin D."/>
            <person name="Andersson A."/>
            <person name="Bertilsson S."/>
            <person name="Dopson M."/>
        </authorList>
    </citation>
    <scope>NUCLEOTIDE SEQUENCE</scope>
    <source>
        <strain evidence="3">MM415B03105</strain>
    </source>
</reference>
<proteinExistence type="predicted"/>
<dbReference type="AlphaFoldDB" id="A0A6M3KXV6"/>
<keyword evidence="2" id="KW-1133">Transmembrane helix</keyword>
<evidence type="ECO:0000313" key="3">
    <source>
        <dbReference type="EMBL" id="QJA86859.1"/>
    </source>
</evidence>
<feature type="transmembrane region" description="Helical" evidence="2">
    <location>
        <begin position="37"/>
        <end position="56"/>
    </location>
</feature>
<keyword evidence="2" id="KW-0812">Transmembrane</keyword>
<dbReference type="EMBL" id="MT142664">
    <property type="protein sequence ID" value="QJA86859.1"/>
    <property type="molecule type" value="Genomic_DNA"/>
</dbReference>
<evidence type="ECO:0000256" key="1">
    <source>
        <dbReference type="SAM" id="MobiDB-lite"/>
    </source>
</evidence>
<evidence type="ECO:0000256" key="2">
    <source>
        <dbReference type="SAM" id="Phobius"/>
    </source>
</evidence>
<sequence length="121" mass="12643">MDGMTEILSQFVGMGCVPVVVAFTALVKRWGILGDKFLPVISVAWGIVLNMLIVWALPALEITYPVAIVVGLIAGITATGLYTYGKDHDSTAMPTVTTATETGPTGITTTTTSTPPSSLVE</sequence>
<feature type="transmembrane region" description="Helical" evidence="2">
    <location>
        <begin position="7"/>
        <end position="25"/>
    </location>
</feature>
<accession>A0A6M3KXV6</accession>
<feature type="region of interest" description="Disordered" evidence="1">
    <location>
        <begin position="93"/>
        <end position="121"/>
    </location>
</feature>
<feature type="transmembrane region" description="Helical" evidence="2">
    <location>
        <begin position="62"/>
        <end position="84"/>
    </location>
</feature>
<organism evidence="3">
    <name type="scientific">viral metagenome</name>
    <dbReference type="NCBI Taxonomy" id="1070528"/>
    <lineage>
        <taxon>unclassified sequences</taxon>
        <taxon>metagenomes</taxon>
        <taxon>organismal metagenomes</taxon>
    </lineage>
</organism>
<gene>
    <name evidence="3" type="ORF">MM415B03105_0003</name>
</gene>
<name>A0A6M3KXV6_9ZZZZ</name>